<evidence type="ECO:0000256" key="3">
    <source>
        <dbReference type="ARBA" id="ARBA00023002"/>
    </source>
</evidence>
<gene>
    <name evidence="4" type="ORF">ILEXP_LOCUS26925</name>
</gene>
<sequence length="124" mass="13907">MSHERTEEELGDVNGLTKEKVDKLVKVYIKDAKEGLLETKGWPMNFLAYMVPKVVFKAYTRVLAKAYLNININAVYPVYVKIELNNNTGILIVEEGTESPVMVALMPHGGPPGLFFSRTEVSTF</sequence>
<keyword evidence="3" id="KW-0560">Oxidoreductase</keyword>
<proteinExistence type="inferred from homology"/>
<evidence type="ECO:0000256" key="1">
    <source>
        <dbReference type="ARBA" id="ARBA00006484"/>
    </source>
</evidence>
<dbReference type="EMBL" id="CAUOFW020003155">
    <property type="protein sequence ID" value="CAK9158307.1"/>
    <property type="molecule type" value="Genomic_DNA"/>
</dbReference>
<dbReference type="GO" id="GO:0016491">
    <property type="term" value="F:oxidoreductase activity"/>
    <property type="evidence" value="ECO:0007669"/>
    <property type="project" value="UniProtKB-KW"/>
</dbReference>
<dbReference type="Gene3D" id="3.40.50.720">
    <property type="entry name" value="NAD(P)-binding Rossmann-like Domain"/>
    <property type="match status" value="1"/>
</dbReference>
<dbReference type="AlphaFoldDB" id="A0ABC8SUC2"/>
<protein>
    <submittedName>
        <fullName evidence="4">Uncharacterized protein</fullName>
    </submittedName>
</protein>
<reference evidence="4 5" key="1">
    <citation type="submission" date="2024-02" db="EMBL/GenBank/DDBJ databases">
        <authorList>
            <person name="Vignale AGUSTIN F."/>
            <person name="Sosa J E."/>
            <person name="Modenutti C."/>
        </authorList>
    </citation>
    <scope>NUCLEOTIDE SEQUENCE [LARGE SCALE GENOMIC DNA]</scope>
</reference>
<keyword evidence="2" id="KW-0521">NADP</keyword>
<name>A0ABC8SUC2_9AQUA</name>
<evidence type="ECO:0000313" key="5">
    <source>
        <dbReference type="Proteomes" id="UP001642360"/>
    </source>
</evidence>
<comment type="caution">
    <text evidence="4">The sequence shown here is derived from an EMBL/GenBank/DDBJ whole genome shotgun (WGS) entry which is preliminary data.</text>
</comment>
<comment type="similarity">
    <text evidence="1">Belongs to the short-chain dehydrogenases/reductases (SDR) family.</text>
</comment>
<dbReference type="Proteomes" id="UP001642360">
    <property type="component" value="Unassembled WGS sequence"/>
</dbReference>
<evidence type="ECO:0000256" key="2">
    <source>
        <dbReference type="ARBA" id="ARBA00022857"/>
    </source>
</evidence>
<evidence type="ECO:0000313" key="4">
    <source>
        <dbReference type="EMBL" id="CAK9158307.1"/>
    </source>
</evidence>
<dbReference type="PANTHER" id="PTHR43490">
    <property type="entry name" value="(+)-NEOMENTHOL DEHYDROGENASE"/>
    <property type="match status" value="1"/>
</dbReference>
<organism evidence="4 5">
    <name type="scientific">Ilex paraguariensis</name>
    <name type="common">yerba mate</name>
    <dbReference type="NCBI Taxonomy" id="185542"/>
    <lineage>
        <taxon>Eukaryota</taxon>
        <taxon>Viridiplantae</taxon>
        <taxon>Streptophyta</taxon>
        <taxon>Embryophyta</taxon>
        <taxon>Tracheophyta</taxon>
        <taxon>Spermatophyta</taxon>
        <taxon>Magnoliopsida</taxon>
        <taxon>eudicotyledons</taxon>
        <taxon>Gunneridae</taxon>
        <taxon>Pentapetalae</taxon>
        <taxon>asterids</taxon>
        <taxon>campanulids</taxon>
        <taxon>Aquifoliales</taxon>
        <taxon>Aquifoliaceae</taxon>
        <taxon>Ilex</taxon>
    </lineage>
</organism>
<dbReference type="PANTHER" id="PTHR43490:SF131">
    <property type="entry name" value="SALUTARIDINE REDUCTASE-LIKE ISOFORM X2"/>
    <property type="match status" value="1"/>
</dbReference>
<accession>A0ABC8SUC2</accession>
<keyword evidence="5" id="KW-1185">Reference proteome</keyword>